<feature type="compositionally biased region" description="Polar residues" evidence="1">
    <location>
        <begin position="84"/>
        <end position="100"/>
    </location>
</feature>
<dbReference type="AlphaFoldDB" id="A0A0C9T960"/>
<feature type="region of interest" description="Disordered" evidence="1">
    <location>
        <begin position="251"/>
        <end position="307"/>
    </location>
</feature>
<dbReference type="HOGENOM" id="CLU_627261_0_0_1"/>
<sequence>MSTNRVLSTDMDLDDHPDRSHFLIKKISSLLLPTRRSEPQPSPDDNKNRFSSDKSQMQTPNIVVTHSDDAARPVLEIPSPRLTPWTSRDGGQQPVTSSLISPMELEPPTRPHPVAAATAPLPTPKTDKQGHPLRLTPAIIQRLPPWPIRTLPSFKPSSSSSVRSARPSTASSQTTIRPSNPNLSSSQSSSRRPAVGRLATMPTLAMTGSTRAQLHMPVEEQPDMDDDMDMDMDMMPDEDYFARVHTAGDELPAMDMDSDDESGGHPHRNSMDSIDEDSGSSTFHTPISPTPTPRHAPQSAPPTQTSFRVSAAPAIKVVTSNINSNGAGYFNYKPQKHASNLTLRTPKQGDYVHAHAAFNGNGKAKAVDRDDDATAQTPTAHTTDDAGSPMSDISESSIPLAQLAMRAKNWNQSAYVKGKSNPKEGECLPLCARVTDC</sequence>
<accession>A0A0C9T960</accession>
<dbReference type="Proteomes" id="UP000054279">
    <property type="component" value="Unassembled WGS sequence"/>
</dbReference>
<feature type="region of interest" description="Disordered" evidence="1">
    <location>
        <begin position="32"/>
        <end position="131"/>
    </location>
</feature>
<evidence type="ECO:0000313" key="4">
    <source>
        <dbReference type="Proteomes" id="UP000054279"/>
    </source>
</evidence>
<keyword evidence="4" id="KW-1185">Reference proteome</keyword>
<name>A0A0C9T960_SPHS4</name>
<feature type="compositionally biased region" description="Low complexity" evidence="1">
    <location>
        <begin position="156"/>
        <end position="193"/>
    </location>
</feature>
<feature type="region of interest" description="Disordered" evidence="1">
    <location>
        <begin position="362"/>
        <end position="394"/>
    </location>
</feature>
<evidence type="ECO:0000256" key="1">
    <source>
        <dbReference type="SAM" id="MobiDB-lite"/>
    </source>
</evidence>
<dbReference type="EMBL" id="KN837175">
    <property type="protein sequence ID" value="KIJ36702.1"/>
    <property type="molecule type" value="Genomic_DNA"/>
</dbReference>
<protein>
    <submittedName>
        <fullName evidence="2">Uncharacterized protein</fullName>
    </submittedName>
</protein>
<feature type="region of interest" description="Disordered" evidence="1">
    <location>
        <begin position="150"/>
        <end position="226"/>
    </location>
</feature>
<feature type="compositionally biased region" description="Polar residues" evidence="1">
    <location>
        <begin position="53"/>
        <end position="64"/>
    </location>
</feature>
<gene>
    <name evidence="3" type="ORF">M422DRAFT_50858</name>
    <name evidence="2" type="ORF">M422DRAFT_55886</name>
</gene>
<reference evidence="2 4" key="1">
    <citation type="submission" date="2014-06" db="EMBL/GenBank/DDBJ databases">
        <title>Evolutionary Origins and Diversification of the Mycorrhizal Mutualists.</title>
        <authorList>
            <consortium name="DOE Joint Genome Institute"/>
            <consortium name="Mycorrhizal Genomics Consortium"/>
            <person name="Kohler A."/>
            <person name="Kuo A."/>
            <person name="Nagy L.G."/>
            <person name="Floudas D."/>
            <person name="Copeland A."/>
            <person name="Barry K.W."/>
            <person name="Cichocki N."/>
            <person name="Veneault-Fourrey C."/>
            <person name="LaButti K."/>
            <person name="Lindquist E.A."/>
            <person name="Lipzen A."/>
            <person name="Lundell T."/>
            <person name="Morin E."/>
            <person name="Murat C."/>
            <person name="Riley R."/>
            <person name="Ohm R."/>
            <person name="Sun H."/>
            <person name="Tunlid A."/>
            <person name="Henrissat B."/>
            <person name="Grigoriev I.V."/>
            <person name="Hibbett D.S."/>
            <person name="Martin F."/>
        </authorList>
    </citation>
    <scope>NUCLEOTIDE SEQUENCE [LARGE SCALE GENOMIC DNA]</scope>
    <source>
        <strain evidence="2 4">SS14</strain>
    </source>
</reference>
<evidence type="ECO:0000313" key="3">
    <source>
        <dbReference type="EMBL" id="KIJ36702.1"/>
    </source>
</evidence>
<dbReference type="EMBL" id="KN837405">
    <property type="protein sequence ID" value="KIJ25618.1"/>
    <property type="molecule type" value="Genomic_DNA"/>
</dbReference>
<evidence type="ECO:0000313" key="2">
    <source>
        <dbReference type="EMBL" id="KIJ25618.1"/>
    </source>
</evidence>
<dbReference type="OrthoDB" id="3332205at2759"/>
<proteinExistence type="predicted"/>
<organism evidence="2 4">
    <name type="scientific">Sphaerobolus stellatus (strain SS14)</name>
    <dbReference type="NCBI Taxonomy" id="990650"/>
    <lineage>
        <taxon>Eukaryota</taxon>
        <taxon>Fungi</taxon>
        <taxon>Dikarya</taxon>
        <taxon>Basidiomycota</taxon>
        <taxon>Agaricomycotina</taxon>
        <taxon>Agaricomycetes</taxon>
        <taxon>Phallomycetidae</taxon>
        <taxon>Geastrales</taxon>
        <taxon>Sphaerobolaceae</taxon>
        <taxon>Sphaerobolus</taxon>
    </lineage>
</organism>